<dbReference type="AlphaFoldDB" id="A0A3N1P194"/>
<keyword evidence="8 11" id="KW-1133">Transmembrane helix</keyword>
<sequence>MNFARVGIAGGLSVVVTVALLFLMQSLINSDLGQDEKPEDRKIADIHMPDTEIETQYEAAKPQKPEDPNEPPPDIPEPEFDSPDVDASALNMAAPSMGLDMNMGTGGNFSGDGEYMPIVAVAPEYPRRAAQRGIEGFVTVSFTVTTNGSTRDVVVVDAVDTEGRETSIFNRSAIRAAERFKFRPRTVDGEPVEVAGVSYRFVFELADE</sequence>
<name>A0A3N1P194_9GAMM</name>
<keyword evidence="6 11" id="KW-0812">Transmembrane</keyword>
<dbReference type="PANTHER" id="PTHR33446:SF14">
    <property type="entry name" value="PROTEIN TONB"/>
    <property type="match status" value="1"/>
</dbReference>
<evidence type="ECO:0000256" key="6">
    <source>
        <dbReference type="ARBA" id="ARBA00022692"/>
    </source>
</evidence>
<keyword evidence="14" id="KW-1185">Reference proteome</keyword>
<dbReference type="NCBIfam" id="TIGR01352">
    <property type="entry name" value="tonB_Cterm"/>
    <property type="match status" value="1"/>
</dbReference>
<comment type="subcellular location">
    <subcellularLocation>
        <location evidence="1">Cell inner membrane</location>
        <topology evidence="1">Single-pass membrane protein</topology>
        <orientation evidence="1">Periplasmic side</orientation>
    </subcellularLocation>
</comment>
<dbReference type="InterPro" id="IPR037682">
    <property type="entry name" value="TonB_C"/>
</dbReference>
<comment type="similarity">
    <text evidence="2">Belongs to the TonB family.</text>
</comment>
<accession>A0A3N1P194</accession>
<reference evidence="13 14" key="1">
    <citation type="submission" date="2018-11" db="EMBL/GenBank/DDBJ databases">
        <title>Genomic Encyclopedia of Type Strains, Phase IV (KMG-IV): sequencing the most valuable type-strain genomes for metagenomic binning, comparative biology and taxonomic classification.</title>
        <authorList>
            <person name="Goeker M."/>
        </authorList>
    </citation>
    <scope>NUCLEOTIDE SEQUENCE [LARGE SCALE GENOMIC DNA]</scope>
    <source>
        <strain evidence="13 14">DSM 16974</strain>
    </source>
</reference>
<dbReference type="InterPro" id="IPR051045">
    <property type="entry name" value="TonB-dependent_transducer"/>
</dbReference>
<keyword evidence="7" id="KW-0653">Protein transport</keyword>
<dbReference type="InterPro" id="IPR006260">
    <property type="entry name" value="TonB/TolA_C"/>
</dbReference>
<feature type="region of interest" description="Disordered" evidence="10">
    <location>
        <begin position="46"/>
        <end position="86"/>
    </location>
</feature>
<dbReference type="PANTHER" id="PTHR33446">
    <property type="entry name" value="PROTEIN TONB-RELATED"/>
    <property type="match status" value="1"/>
</dbReference>
<keyword evidence="4" id="KW-1003">Cell membrane</keyword>
<comment type="caution">
    <text evidence="13">The sequence shown here is derived from an EMBL/GenBank/DDBJ whole genome shotgun (WGS) entry which is preliminary data.</text>
</comment>
<evidence type="ECO:0000256" key="4">
    <source>
        <dbReference type="ARBA" id="ARBA00022475"/>
    </source>
</evidence>
<keyword evidence="3" id="KW-0813">Transport</keyword>
<evidence type="ECO:0000256" key="10">
    <source>
        <dbReference type="SAM" id="MobiDB-lite"/>
    </source>
</evidence>
<organism evidence="13 14">
    <name type="scientific">Marinimicrobium koreense</name>
    <dbReference type="NCBI Taxonomy" id="306545"/>
    <lineage>
        <taxon>Bacteria</taxon>
        <taxon>Pseudomonadati</taxon>
        <taxon>Pseudomonadota</taxon>
        <taxon>Gammaproteobacteria</taxon>
        <taxon>Cellvibrionales</taxon>
        <taxon>Cellvibrionaceae</taxon>
        <taxon>Marinimicrobium</taxon>
    </lineage>
</organism>
<dbReference type="SUPFAM" id="SSF74653">
    <property type="entry name" value="TolA/TonB C-terminal domain"/>
    <property type="match status" value="1"/>
</dbReference>
<dbReference type="GO" id="GO:0055085">
    <property type="term" value="P:transmembrane transport"/>
    <property type="evidence" value="ECO:0007669"/>
    <property type="project" value="InterPro"/>
</dbReference>
<proteinExistence type="inferred from homology"/>
<dbReference type="GO" id="GO:0015031">
    <property type="term" value="P:protein transport"/>
    <property type="evidence" value="ECO:0007669"/>
    <property type="project" value="UniProtKB-KW"/>
</dbReference>
<evidence type="ECO:0000256" key="3">
    <source>
        <dbReference type="ARBA" id="ARBA00022448"/>
    </source>
</evidence>
<evidence type="ECO:0000256" key="5">
    <source>
        <dbReference type="ARBA" id="ARBA00022519"/>
    </source>
</evidence>
<keyword evidence="5" id="KW-0997">Cell inner membrane</keyword>
<dbReference type="RefSeq" id="WP_123638386.1">
    <property type="nucleotide sequence ID" value="NZ_RJUK01000001.1"/>
</dbReference>
<evidence type="ECO:0000259" key="12">
    <source>
        <dbReference type="PROSITE" id="PS52015"/>
    </source>
</evidence>
<dbReference type="Proteomes" id="UP000273643">
    <property type="component" value="Unassembled WGS sequence"/>
</dbReference>
<evidence type="ECO:0000256" key="9">
    <source>
        <dbReference type="ARBA" id="ARBA00023136"/>
    </source>
</evidence>
<evidence type="ECO:0000256" key="2">
    <source>
        <dbReference type="ARBA" id="ARBA00006555"/>
    </source>
</evidence>
<evidence type="ECO:0000313" key="13">
    <source>
        <dbReference type="EMBL" id="ROQ21378.1"/>
    </source>
</evidence>
<dbReference type="PROSITE" id="PS52015">
    <property type="entry name" value="TONB_CTD"/>
    <property type="match status" value="1"/>
</dbReference>
<gene>
    <name evidence="13" type="ORF">EDC38_2002</name>
</gene>
<feature type="transmembrane region" description="Helical" evidence="11">
    <location>
        <begin position="6"/>
        <end position="24"/>
    </location>
</feature>
<feature type="domain" description="TonB C-terminal" evidence="12">
    <location>
        <begin position="110"/>
        <end position="208"/>
    </location>
</feature>
<evidence type="ECO:0000256" key="11">
    <source>
        <dbReference type="SAM" id="Phobius"/>
    </source>
</evidence>
<dbReference type="Gene3D" id="3.30.1150.10">
    <property type="match status" value="1"/>
</dbReference>
<protein>
    <submittedName>
        <fullName evidence="13">Outer membrane transport energization protein TonB</fullName>
    </submittedName>
</protein>
<keyword evidence="9 11" id="KW-0472">Membrane</keyword>
<evidence type="ECO:0000256" key="7">
    <source>
        <dbReference type="ARBA" id="ARBA00022927"/>
    </source>
</evidence>
<dbReference type="Pfam" id="PF03544">
    <property type="entry name" value="TonB_C"/>
    <property type="match status" value="1"/>
</dbReference>
<evidence type="ECO:0000256" key="8">
    <source>
        <dbReference type="ARBA" id="ARBA00022989"/>
    </source>
</evidence>
<evidence type="ECO:0000313" key="14">
    <source>
        <dbReference type="Proteomes" id="UP000273643"/>
    </source>
</evidence>
<evidence type="ECO:0000256" key="1">
    <source>
        <dbReference type="ARBA" id="ARBA00004383"/>
    </source>
</evidence>
<dbReference type="GO" id="GO:0005886">
    <property type="term" value="C:plasma membrane"/>
    <property type="evidence" value="ECO:0007669"/>
    <property type="project" value="UniProtKB-SubCell"/>
</dbReference>
<dbReference type="EMBL" id="RJUK01000001">
    <property type="protein sequence ID" value="ROQ21378.1"/>
    <property type="molecule type" value="Genomic_DNA"/>
</dbReference>
<dbReference type="OrthoDB" id="1628901at2"/>